<name>A0A6A8A8L6_9HYPH</name>
<dbReference type="EMBL" id="WIXI01000043">
    <property type="protein sequence ID" value="MQY47034.1"/>
    <property type="molecule type" value="Genomic_DNA"/>
</dbReference>
<dbReference type="RefSeq" id="WP_153354511.1">
    <property type="nucleotide sequence ID" value="NZ_JAYKOO010000002.1"/>
</dbReference>
<sequence length="442" mass="47118">MPAPLMTIATGTDMPARADVVVIGGGIVGTSIAYYLARSGVSVVLLEKGRIGAEQSSRNWGWCRQQNRDARELPMATKSLELWDALAAEIGEDAGFRRCGLTYLSDSESEIEGWAKWREFAITQGVRTFMLSPQEASERGRATAKAWKGGVFSQDDGIADPSRAAPVLALGVMKFGGVVLQECAARGIELSAGRVSGVVTERGTIATSQVVVAGGAWASSFCHQIGVGMPQASTRSTILSVGPGNAGDIPPALHTKEVSVTARGDGGWTLAVSGRAQLDPTPQNIRYAKAFLPMFTRRWGNLSAGSLQGWGWGHETRRIWKLDRPTPMEQARILDPKPNRAIAEDTLARARKLLPGLGHNPVQATWAGYIDSTPDGVPVIGPVEHVPGFMIAAGFSGHGFGIGPGAGLLVAQMLTGQQTFVDPAHYRLERFSQSSWGKVSEF</sequence>
<evidence type="ECO:0000256" key="1">
    <source>
        <dbReference type="ARBA" id="ARBA00009410"/>
    </source>
</evidence>
<dbReference type="GO" id="GO:0008718">
    <property type="term" value="F:D-amino-acid dehydrogenase activity"/>
    <property type="evidence" value="ECO:0007669"/>
    <property type="project" value="TreeGrafter"/>
</dbReference>
<evidence type="ECO:0000256" key="2">
    <source>
        <dbReference type="ARBA" id="ARBA00023002"/>
    </source>
</evidence>
<keyword evidence="5" id="KW-1185">Reference proteome</keyword>
<comment type="caution">
    <text evidence="4">The sequence shown here is derived from an EMBL/GenBank/DDBJ whole genome shotgun (WGS) entry which is preliminary data.</text>
</comment>
<dbReference type="InterPro" id="IPR036188">
    <property type="entry name" value="FAD/NAD-bd_sf"/>
</dbReference>
<protein>
    <submittedName>
        <fullName evidence="4">FAD-dependent oxidoreductase</fullName>
    </submittedName>
</protein>
<evidence type="ECO:0000259" key="3">
    <source>
        <dbReference type="Pfam" id="PF01266"/>
    </source>
</evidence>
<feature type="domain" description="FAD dependent oxidoreductase" evidence="3">
    <location>
        <begin position="19"/>
        <end position="413"/>
    </location>
</feature>
<dbReference type="AlphaFoldDB" id="A0A6A8A8L6"/>
<evidence type="ECO:0000313" key="5">
    <source>
        <dbReference type="Proteomes" id="UP000435138"/>
    </source>
</evidence>
<accession>A0A6A8A8L6</accession>
<dbReference type="GO" id="GO:0055130">
    <property type="term" value="P:D-alanine catabolic process"/>
    <property type="evidence" value="ECO:0007669"/>
    <property type="project" value="TreeGrafter"/>
</dbReference>
<dbReference type="PANTHER" id="PTHR13847">
    <property type="entry name" value="SARCOSINE DEHYDROGENASE-RELATED"/>
    <property type="match status" value="1"/>
</dbReference>
<proteinExistence type="inferred from homology"/>
<dbReference type="SUPFAM" id="SSF51905">
    <property type="entry name" value="FAD/NAD(P)-binding domain"/>
    <property type="match status" value="1"/>
</dbReference>
<evidence type="ECO:0000313" key="4">
    <source>
        <dbReference type="EMBL" id="MQY47034.1"/>
    </source>
</evidence>
<dbReference type="Pfam" id="PF01266">
    <property type="entry name" value="DAO"/>
    <property type="match status" value="1"/>
</dbReference>
<dbReference type="Proteomes" id="UP000435138">
    <property type="component" value="Unassembled WGS sequence"/>
</dbReference>
<dbReference type="GO" id="GO:0005737">
    <property type="term" value="C:cytoplasm"/>
    <property type="evidence" value="ECO:0007669"/>
    <property type="project" value="TreeGrafter"/>
</dbReference>
<comment type="similarity">
    <text evidence="1">Belongs to the DadA oxidoreductase family.</text>
</comment>
<dbReference type="PANTHER" id="PTHR13847:SF280">
    <property type="entry name" value="D-AMINO ACID DEHYDROGENASE"/>
    <property type="match status" value="1"/>
</dbReference>
<dbReference type="Gene3D" id="3.50.50.60">
    <property type="entry name" value="FAD/NAD(P)-binding domain"/>
    <property type="match status" value="2"/>
</dbReference>
<keyword evidence="2" id="KW-0560">Oxidoreductase</keyword>
<reference evidence="4 5" key="1">
    <citation type="submission" date="2019-11" db="EMBL/GenBank/DDBJ databases">
        <title>Genome analysis of Rhizobacterium cereale a novel genus and species isolated from maize roots in North Spain.</title>
        <authorList>
            <person name="Menendez E."/>
            <person name="Flores-Felix J.D."/>
            <person name="Ramirez-Bahena M.-H."/>
            <person name="Igual J.M."/>
            <person name="Garcia-Fraile P."/>
            <person name="Peix A."/>
            <person name="Velazquez E."/>
        </authorList>
    </citation>
    <scope>NUCLEOTIDE SEQUENCE [LARGE SCALE GENOMIC DNA]</scope>
    <source>
        <strain evidence="4 5">RZME27</strain>
    </source>
</reference>
<dbReference type="InterPro" id="IPR006076">
    <property type="entry name" value="FAD-dep_OxRdtase"/>
</dbReference>
<dbReference type="GO" id="GO:0005886">
    <property type="term" value="C:plasma membrane"/>
    <property type="evidence" value="ECO:0007669"/>
    <property type="project" value="TreeGrafter"/>
</dbReference>
<gene>
    <name evidence="4" type="ORF">GAO09_13430</name>
</gene>
<dbReference type="Gene3D" id="3.30.9.10">
    <property type="entry name" value="D-Amino Acid Oxidase, subunit A, domain 2"/>
    <property type="match status" value="2"/>
</dbReference>
<organism evidence="4 5">
    <name type="scientific">Endobacterium cereale</name>
    <dbReference type="NCBI Taxonomy" id="2663029"/>
    <lineage>
        <taxon>Bacteria</taxon>
        <taxon>Pseudomonadati</taxon>
        <taxon>Pseudomonadota</taxon>
        <taxon>Alphaproteobacteria</taxon>
        <taxon>Hyphomicrobiales</taxon>
        <taxon>Rhizobiaceae</taxon>
        <taxon>Endobacterium</taxon>
    </lineage>
</organism>